<dbReference type="EMBL" id="GL996524">
    <property type="protein sequence ID" value="EGV63318.1"/>
    <property type="molecule type" value="Genomic_DNA"/>
</dbReference>
<reference evidence="2 3" key="1">
    <citation type="journal article" date="2011" name="Proc. Natl. Acad. Sci. U.S.A.">
        <title>Comparative genomics of xylose-fermenting fungi for enhanced biofuel production.</title>
        <authorList>
            <person name="Wohlbach D.J."/>
            <person name="Kuo A."/>
            <person name="Sato T.K."/>
            <person name="Potts K.M."/>
            <person name="Salamov A.A."/>
            <person name="LaButti K.M."/>
            <person name="Sun H."/>
            <person name="Clum A."/>
            <person name="Pangilinan J.L."/>
            <person name="Lindquist E.A."/>
            <person name="Lucas S."/>
            <person name="Lapidus A."/>
            <person name="Jin M."/>
            <person name="Gunawan C."/>
            <person name="Balan V."/>
            <person name="Dale B.E."/>
            <person name="Jeffries T.W."/>
            <person name="Zinkel R."/>
            <person name="Barry K.W."/>
            <person name="Grigoriev I.V."/>
            <person name="Gasch A.P."/>
        </authorList>
    </citation>
    <scope>NUCLEOTIDE SEQUENCE [LARGE SCALE GENOMIC DNA]</scope>
    <source>
        <strain evidence="3">ATCC 10573 / BCRC 21748 / CBS 615 / JCM 9827 / NBRC 10315 / NRRL Y-1498 / VKM Y-70</strain>
    </source>
</reference>
<sequence>MLAGQYDTSRDMPTVSVDNSQNDPQVHKCPKMNYSRNESANKSATSGERWGVDAGTAPADSAYYSS</sequence>
<evidence type="ECO:0000313" key="2">
    <source>
        <dbReference type="EMBL" id="EGV63318.1"/>
    </source>
</evidence>
<keyword evidence="3" id="KW-1185">Reference proteome</keyword>
<dbReference type="HOGENOM" id="CLU_2830971_0_0_1"/>
<protein>
    <submittedName>
        <fullName evidence="2">Uncharacterized protein</fullName>
    </submittedName>
</protein>
<accession>G3B5W2</accession>
<dbReference type="Proteomes" id="UP000000707">
    <property type="component" value="Unassembled WGS sequence"/>
</dbReference>
<organism evidence="3">
    <name type="scientific">Candida tenuis (strain ATCC 10573 / BCRC 21748 / CBS 615 / JCM 9827 / NBRC 10315 / NRRL Y-1498 / VKM Y-70)</name>
    <name type="common">Yeast</name>
    <name type="synonym">Yamadazyma tenuis</name>
    <dbReference type="NCBI Taxonomy" id="590646"/>
    <lineage>
        <taxon>Eukaryota</taxon>
        <taxon>Fungi</taxon>
        <taxon>Dikarya</taxon>
        <taxon>Ascomycota</taxon>
        <taxon>Saccharomycotina</taxon>
        <taxon>Pichiomycetes</taxon>
        <taxon>Debaryomycetaceae</taxon>
        <taxon>Yamadazyma</taxon>
    </lineage>
</organism>
<feature type="compositionally biased region" description="Polar residues" evidence="1">
    <location>
        <begin position="34"/>
        <end position="46"/>
    </location>
</feature>
<evidence type="ECO:0000313" key="3">
    <source>
        <dbReference type="Proteomes" id="UP000000707"/>
    </source>
</evidence>
<feature type="region of interest" description="Disordered" evidence="1">
    <location>
        <begin position="1"/>
        <end position="66"/>
    </location>
</feature>
<name>G3B5W2_CANTC</name>
<proteinExistence type="predicted"/>
<gene>
    <name evidence="2" type="ORF">CANTEDRAFT_114613</name>
</gene>
<evidence type="ECO:0000256" key="1">
    <source>
        <dbReference type="SAM" id="MobiDB-lite"/>
    </source>
</evidence>
<dbReference type="AlphaFoldDB" id="G3B5W2"/>